<dbReference type="GO" id="GO:0016787">
    <property type="term" value="F:hydrolase activity"/>
    <property type="evidence" value="ECO:0007669"/>
    <property type="project" value="UniProtKB-KW"/>
</dbReference>
<protein>
    <submittedName>
        <fullName evidence="6">Metallophosphoesterase</fullName>
    </submittedName>
</protein>
<keyword evidence="1" id="KW-0479">Metal-binding</keyword>
<evidence type="ECO:0000256" key="4">
    <source>
        <dbReference type="ARBA" id="ARBA00025742"/>
    </source>
</evidence>
<dbReference type="InterPro" id="IPR029052">
    <property type="entry name" value="Metallo-depent_PP-like"/>
</dbReference>
<evidence type="ECO:0000256" key="3">
    <source>
        <dbReference type="ARBA" id="ARBA00023004"/>
    </source>
</evidence>
<dbReference type="SUPFAM" id="SSF56300">
    <property type="entry name" value="Metallo-dependent phosphatases"/>
    <property type="match status" value="1"/>
</dbReference>
<dbReference type="Pfam" id="PF00149">
    <property type="entry name" value="Metallophos"/>
    <property type="match status" value="1"/>
</dbReference>
<reference evidence="6 7" key="1">
    <citation type="submission" date="2019-08" db="EMBL/GenBank/DDBJ databases">
        <authorList>
            <person name="Ye J."/>
        </authorList>
    </citation>
    <scope>NUCLEOTIDE SEQUENCE [LARGE SCALE GENOMIC DNA]</scope>
    <source>
        <strain evidence="6 7">TK008</strain>
    </source>
</reference>
<name>A0A5C6S5J5_9RHOB</name>
<keyword evidence="7" id="KW-1185">Reference proteome</keyword>
<dbReference type="EMBL" id="VOPL01000002">
    <property type="protein sequence ID" value="TXB69776.1"/>
    <property type="molecule type" value="Genomic_DNA"/>
</dbReference>
<gene>
    <name evidence="6" type="ORF">FQV27_06555</name>
</gene>
<dbReference type="RefSeq" id="WP_147097066.1">
    <property type="nucleotide sequence ID" value="NZ_JBHUFH010000001.1"/>
</dbReference>
<comment type="similarity">
    <text evidence="4">Belongs to the cyclic nucleotide phosphodiesterase class-III family.</text>
</comment>
<dbReference type="Gene3D" id="3.60.21.10">
    <property type="match status" value="1"/>
</dbReference>
<evidence type="ECO:0000259" key="5">
    <source>
        <dbReference type="Pfam" id="PF00149"/>
    </source>
</evidence>
<dbReference type="AlphaFoldDB" id="A0A5C6S5J5"/>
<evidence type="ECO:0000256" key="2">
    <source>
        <dbReference type="ARBA" id="ARBA00022801"/>
    </source>
</evidence>
<dbReference type="GO" id="GO:0046872">
    <property type="term" value="F:metal ion binding"/>
    <property type="evidence" value="ECO:0007669"/>
    <property type="project" value="UniProtKB-KW"/>
</dbReference>
<evidence type="ECO:0000313" key="7">
    <source>
        <dbReference type="Proteomes" id="UP000321562"/>
    </source>
</evidence>
<dbReference type="InterPro" id="IPR050884">
    <property type="entry name" value="CNP_phosphodiesterase-III"/>
</dbReference>
<sequence>MRVALLSDLHIGMHRPRLVQPMLDAISDAAPEHIVVAGDLVQRARRELFAEAEAILDQTGLPWLCVPGNHDIPLMNVPGRLLWPFHEYEMSVPGPREPLLELPGLKIIGVNSTFPYRWRNGRLTDRQIARVKNLARTGPVMVVQHHPISLLPGETKELMLNAEKAITAYDEAGVDLVLTGHLHHFNLASSASGMKQIHAASALCDRSEDPPNEIAILDAEAGGFQLTRMIAPKDGADFVPQPPIALPSRR</sequence>
<comment type="caution">
    <text evidence="6">The sequence shown here is derived from an EMBL/GenBank/DDBJ whole genome shotgun (WGS) entry which is preliminary data.</text>
</comment>
<dbReference type="PANTHER" id="PTHR42988">
    <property type="entry name" value="PHOSPHOHYDROLASE"/>
    <property type="match status" value="1"/>
</dbReference>
<feature type="domain" description="Calcineurin-like phosphoesterase" evidence="5">
    <location>
        <begin position="1"/>
        <end position="184"/>
    </location>
</feature>
<dbReference type="PANTHER" id="PTHR42988:SF2">
    <property type="entry name" value="CYCLIC NUCLEOTIDE PHOSPHODIESTERASE CBUA0032-RELATED"/>
    <property type="match status" value="1"/>
</dbReference>
<organism evidence="6 7">
    <name type="scientific">Paracoccus aurantiacus</name>
    <dbReference type="NCBI Taxonomy" id="2599412"/>
    <lineage>
        <taxon>Bacteria</taxon>
        <taxon>Pseudomonadati</taxon>
        <taxon>Pseudomonadota</taxon>
        <taxon>Alphaproteobacteria</taxon>
        <taxon>Rhodobacterales</taxon>
        <taxon>Paracoccaceae</taxon>
        <taxon>Paracoccus</taxon>
    </lineage>
</organism>
<keyword evidence="2" id="KW-0378">Hydrolase</keyword>
<accession>A0A5C6S5J5</accession>
<evidence type="ECO:0000313" key="6">
    <source>
        <dbReference type="EMBL" id="TXB69776.1"/>
    </source>
</evidence>
<keyword evidence="3" id="KW-0408">Iron</keyword>
<evidence type="ECO:0000256" key="1">
    <source>
        <dbReference type="ARBA" id="ARBA00022723"/>
    </source>
</evidence>
<dbReference type="Proteomes" id="UP000321562">
    <property type="component" value="Unassembled WGS sequence"/>
</dbReference>
<dbReference type="InterPro" id="IPR004843">
    <property type="entry name" value="Calcineurin-like_PHP"/>
</dbReference>
<dbReference type="OrthoDB" id="651281at2"/>
<proteinExistence type="inferred from homology"/>